<keyword evidence="1" id="KW-0812">Transmembrane</keyword>
<evidence type="ECO:0000256" key="1">
    <source>
        <dbReference type="SAM" id="Phobius"/>
    </source>
</evidence>
<dbReference type="Proteomes" id="UP000005778">
    <property type="component" value="Chromosome"/>
</dbReference>
<evidence type="ECO:0008006" key="4">
    <source>
        <dbReference type="Google" id="ProtNLM"/>
    </source>
</evidence>
<sequence>MSHIFIAIITVGGSILALIILGMIIIGIIRAAKTGELSKNQKEARTEETRMIQDIYNALPKIEQRVEALETILIERGHPKQ</sequence>
<evidence type="ECO:0000313" key="3">
    <source>
        <dbReference type="Proteomes" id="UP000005778"/>
    </source>
</evidence>
<keyword evidence="1" id="KW-0472">Membrane</keyword>
<name>I5B743_9BACT</name>
<dbReference type="STRING" id="879212.DespoDRAFT_03550"/>
<dbReference type="HOGENOM" id="CLU_195148_0_0_7"/>
<organism evidence="2 3">
    <name type="scientific">Desulfobacter postgatei 2ac9</name>
    <dbReference type="NCBI Taxonomy" id="879212"/>
    <lineage>
        <taxon>Bacteria</taxon>
        <taxon>Pseudomonadati</taxon>
        <taxon>Thermodesulfobacteriota</taxon>
        <taxon>Desulfobacteria</taxon>
        <taxon>Desulfobacterales</taxon>
        <taxon>Desulfobacteraceae</taxon>
        <taxon>Desulfobacter</taxon>
    </lineage>
</organism>
<protein>
    <recommendedName>
        <fullName evidence="4">Phage shock protein B</fullName>
    </recommendedName>
</protein>
<accession>I5B743</accession>
<dbReference type="RefSeq" id="WP_004075365.1">
    <property type="nucleotide sequence ID" value="NZ_CM001488.1"/>
</dbReference>
<reference evidence="2 3" key="1">
    <citation type="submission" date="2011-09" db="EMBL/GenBank/DDBJ databases">
        <authorList>
            <consortium name="US DOE Joint Genome Institute (JGI-PGF)"/>
            <person name="Lucas S."/>
            <person name="Han J."/>
            <person name="Lapidus A."/>
            <person name="Cheng J.-F."/>
            <person name="Goodwin L."/>
            <person name="Pitluck S."/>
            <person name="Peters L."/>
            <person name="Land M.L."/>
            <person name="Hauser L."/>
            <person name="Orellana R."/>
            <person name="Lovley D."/>
            <person name="Woyke T.J."/>
        </authorList>
    </citation>
    <scope>NUCLEOTIDE SEQUENCE [LARGE SCALE GENOMIC DNA]</scope>
    <source>
        <strain evidence="2 3">2ac9</strain>
    </source>
</reference>
<reference evidence="2 3" key="2">
    <citation type="submission" date="2012-02" db="EMBL/GenBank/DDBJ databases">
        <title>Improved High-Quality Draft sequence of Desulfobacter postgatei 2ac9.</title>
        <authorList>
            <consortium name="US DOE Joint Genome Institute"/>
            <person name="Lucas S."/>
            <person name="Han J."/>
            <person name="Lapidus A."/>
            <person name="Cheng J.-F."/>
            <person name="Goodwin L."/>
            <person name="Pitluck S."/>
            <person name="Peters L."/>
            <person name="Ovchinnikova G."/>
            <person name="Held B."/>
            <person name="Detter J.C."/>
            <person name="Han C."/>
            <person name="Tapia R."/>
            <person name="Land M."/>
            <person name="Hauser L."/>
            <person name="Kyrpides N."/>
            <person name="Ivanova N."/>
            <person name="Pagani I."/>
            <person name="Orellana R."/>
            <person name="Lovley D."/>
            <person name="Woyke T."/>
        </authorList>
    </citation>
    <scope>NUCLEOTIDE SEQUENCE [LARGE SCALE GENOMIC DNA]</scope>
    <source>
        <strain evidence="2 3">2ac9</strain>
    </source>
</reference>
<keyword evidence="3" id="KW-1185">Reference proteome</keyword>
<dbReference type="OrthoDB" id="5423081at2"/>
<proteinExistence type="predicted"/>
<dbReference type="eggNOG" id="ENOG50332Q6">
    <property type="taxonomic scope" value="Bacteria"/>
</dbReference>
<keyword evidence="1" id="KW-1133">Transmembrane helix</keyword>
<gene>
    <name evidence="2" type="ORF">DespoDRAFT_03550</name>
</gene>
<dbReference type="AlphaFoldDB" id="I5B743"/>
<feature type="transmembrane region" description="Helical" evidence="1">
    <location>
        <begin position="6"/>
        <end position="29"/>
    </location>
</feature>
<evidence type="ECO:0000313" key="2">
    <source>
        <dbReference type="EMBL" id="EIM65306.1"/>
    </source>
</evidence>
<dbReference type="EMBL" id="CM001488">
    <property type="protein sequence ID" value="EIM65306.1"/>
    <property type="molecule type" value="Genomic_DNA"/>
</dbReference>